<reference evidence="2" key="1">
    <citation type="journal article" date="2019" name="Int. J. Syst. Evol. Microbiol.">
        <title>The Global Catalogue of Microorganisms (GCM) 10K type strain sequencing project: providing services to taxonomists for standard genome sequencing and annotation.</title>
        <authorList>
            <consortium name="The Broad Institute Genomics Platform"/>
            <consortium name="The Broad Institute Genome Sequencing Center for Infectious Disease"/>
            <person name="Wu L."/>
            <person name="Ma J."/>
        </authorList>
    </citation>
    <scope>NUCLEOTIDE SEQUENCE [LARGE SCALE GENOMIC DNA]</scope>
    <source>
        <strain evidence="2">CGMCC 4.1799</strain>
    </source>
</reference>
<evidence type="ECO:0000313" key="1">
    <source>
        <dbReference type="EMBL" id="MFC5545827.1"/>
    </source>
</evidence>
<keyword evidence="2" id="KW-1185">Reference proteome</keyword>
<organism evidence="1 2">
    <name type="scientific">Marinobacter koreensis</name>
    <dbReference type="NCBI Taxonomy" id="335974"/>
    <lineage>
        <taxon>Bacteria</taxon>
        <taxon>Pseudomonadati</taxon>
        <taxon>Pseudomonadota</taxon>
        <taxon>Gammaproteobacteria</taxon>
        <taxon>Pseudomonadales</taxon>
        <taxon>Marinobacteraceae</taxon>
        <taxon>Marinobacter</taxon>
    </lineage>
</organism>
<evidence type="ECO:0000313" key="2">
    <source>
        <dbReference type="Proteomes" id="UP001596055"/>
    </source>
</evidence>
<protein>
    <submittedName>
        <fullName evidence="1">Uncharacterized protein</fullName>
    </submittedName>
</protein>
<proteinExistence type="predicted"/>
<dbReference type="EMBL" id="JBHSNL010000004">
    <property type="protein sequence ID" value="MFC5545827.1"/>
    <property type="molecule type" value="Genomic_DNA"/>
</dbReference>
<comment type="caution">
    <text evidence="1">The sequence shown here is derived from an EMBL/GenBank/DDBJ whole genome shotgun (WGS) entry which is preliminary data.</text>
</comment>
<dbReference type="RefSeq" id="WP_248159856.1">
    <property type="nucleotide sequence ID" value="NZ_JAKZAJ010000005.1"/>
</dbReference>
<accession>A0ABW0RS73</accession>
<sequence>MKMTEMEKLNLLREAEAIAASVSEKLQACYEAHCKAAGYSEDKAA</sequence>
<gene>
    <name evidence="1" type="ORF">ACFPQA_12235</name>
</gene>
<name>A0ABW0RS73_9GAMM</name>
<dbReference type="Proteomes" id="UP001596055">
    <property type="component" value="Unassembled WGS sequence"/>
</dbReference>